<feature type="region of interest" description="Disordered" evidence="1">
    <location>
        <begin position="557"/>
        <end position="637"/>
    </location>
</feature>
<name>A0A6A7C4E1_9PEZI</name>
<dbReference type="InterPro" id="IPR009060">
    <property type="entry name" value="UBA-like_sf"/>
</dbReference>
<dbReference type="InterPro" id="IPR003892">
    <property type="entry name" value="CUE"/>
</dbReference>
<evidence type="ECO:0000259" key="2">
    <source>
        <dbReference type="PROSITE" id="PS51140"/>
    </source>
</evidence>
<dbReference type="PANTHER" id="PTHR21494:SF0">
    <property type="entry name" value="ACTIVATING SIGNAL COINTEGRATOR 1 COMPLEX SUBUNIT 2"/>
    <property type="match status" value="1"/>
</dbReference>
<dbReference type="SMART" id="SM00546">
    <property type="entry name" value="CUE"/>
    <property type="match status" value="1"/>
</dbReference>
<keyword evidence="4" id="KW-1185">Reference proteome</keyword>
<gene>
    <name evidence="3" type="ORF">K470DRAFT_15072</name>
</gene>
<dbReference type="PROSITE" id="PS51140">
    <property type="entry name" value="CUE"/>
    <property type="match status" value="1"/>
</dbReference>
<evidence type="ECO:0000313" key="4">
    <source>
        <dbReference type="Proteomes" id="UP000799421"/>
    </source>
</evidence>
<dbReference type="Gene3D" id="1.10.8.10">
    <property type="entry name" value="DNA helicase RuvA subunit, C-terminal domain"/>
    <property type="match status" value="1"/>
</dbReference>
<dbReference type="GO" id="GO:0043130">
    <property type="term" value="F:ubiquitin binding"/>
    <property type="evidence" value="ECO:0007669"/>
    <property type="project" value="InterPro"/>
</dbReference>
<dbReference type="OrthoDB" id="5577209at2759"/>
<evidence type="ECO:0000313" key="3">
    <source>
        <dbReference type="EMBL" id="KAF2862127.1"/>
    </source>
</evidence>
<dbReference type="SUPFAM" id="SSF46934">
    <property type="entry name" value="UBA-like"/>
    <property type="match status" value="1"/>
</dbReference>
<reference evidence="3" key="1">
    <citation type="journal article" date="2020" name="Stud. Mycol.">
        <title>101 Dothideomycetes genomes: a test case for predicting lifestyles and emergence of pathogens.</title>
        <authorList>
            <person name="Haridas S."/>
            <person name="Albert R."/>
            <person name="Binder M."/>
            <person name="Bloem J."/>
            <person name="Labutti K."/>
            <person name="Salamov A."/>
            <person name="Andreopoulos B."/>
            <person name="Baker S."/>
            <person name="Barry K."/>
            <person name="Bills G."/>
            <person name="Bluhm B."/>
            <person name="Cannon C."/>
            <person name="Castanera R."/>
            <person name="Culley D."/>
            <person name="Daum C."/>
            <person name="Ezra D."/>
            <person name="Gonzalez J."/>
            <person name="Henrissat B."/>
            <person name="Kuo A."/>
            <person name="Liang C."/>
            <person name="Lipzen A."/>
            <person name="Lutzoni F."/>
            <person name="Magnuson J."/>
            <person name="Mondo S."/>
            <person name="Nolan M."/>
            <person name="Ohm R."/>
            <person name="Pangilinan J."/>
            <person name="Park H.-J."/>
            <person name="Ramirez L."/>
            <person name="Alfaro M."/>
            <person name="Sun H."/>
            <person name="Tritt A."/>
            <person name="Yoshinaga Y."/>
            <person name="Zwiers L.-H."/>
            <person name="Turgeon B."/>
            <person name="Goodwin S."/>
            <person name="Spatafora J."/>
            <person name="Crous P."/>
            <person name="Grigoriev I."/>
        </authorList>
    </citation>
    <scope>NUCLEOTIDE SEQUENCE</scope>
    <source>
        <strain evidence="3">CBS 480.64</strain>
    </source>
</reference>
<dbReference type="AlphaFoldDB" id="A0A6A7C4E1"/>
<dbReference type="Proteomes" id="UP000799421">
    <property type="component" value="Unassembled WGS sequence"/>
</dbReference>
<feature type="compositionally biased region" description="Basic residues" evidence="1">
    <location>
        <begin position="574"/>
        <end position="587"/>
    </location>
</feature>
<protein>
    <recommendedName>
        <fullName evidence="2">CUE domain-containing protein</fullName>
    </recommendedName>
</protein>
<organism evidence="3 4">
    <name type="scientific">Piedraia hortae CBS 480.64</name>
    <dbReference type="NCBI Taxonomy" id="1314780"/>
    <lineage>
        <taxon>Eukaryota</taxon>
        <taxon>Fungi</taxon>
        <taxon>Dikarya</taxon>
        <taxon>Ascomycota</taxon>
        <taxon>Pezizomycotina</taxon>
        <taxon>Dothideomycetes</taxon>
        <taxon>Dothideomycetidae</taxon>
        <taxon>Capnodiales</taxon>
        <taxon>Piedraiaceae</taxon>
        <taxon>Piedraia</taxon>
    </lineage>
</organism>
<dbReference type="Pfam" id="PF02845">
    <property type="entry name" value="CUE"/>
    <property type="match status" value="1"/>
</dbReference>
<proteinExistence type="predicted"/>
<feature type="domain" description="CUE" evidence="2">
    <location>
        <begin position="313"/>
        <end position="356"/>
    </location>
</feature>
<dbReference type="InterPro" id="IPR052586">
    <property type="entry name" value="ASCC2"/>
</dbReference>
<dbReference type="PANTHER" id="PTHR21494">
    <property type="entry name" value="ACTIVATING SIGNAL COINTEGRATOR 1 COMPLEX SUBUNIT 2 ASC-1 COMPLEX SUBUNIT P100"/>
    <property type="match status" value="1"/>
</dbReference>
<accession>A0A6A7C4E1</accession>
<dbReference type="CDD" id="cd14364">
    <property type="entry name" value="CUE_ASCC2"/>
    <property type="match status" value="1"/>
</dbReference>
<dbReference type="EMBL" id="MU005967">
    <property type="protein sequence ID" value="KAF2862127.1"/>
    <property type="molecule type" value="Genomic_DNA"/>
</dbReference>
<evidence type="ECO:0000256" key="1">
    <source>
        <dbReference type="SAM" id="MobiDB-lite"/>
    </source>
</evidence>
<sequence>MAKDMMRDKLAFAPVPLLRIRLTLAPEEWKAAIDSWLTLAEQAFILPMDLFSKQCKPGRSMSEFLKSYCRELAIQTPEDGSFTSEQARKLERLCFLITDRAVTADEADWIADPTFLSHFCKAFIRQSGPLTRFMDTLWSHKQSKLEAVLAKTKANLTKILESSSPESAITDLLSLAPLVHTSAQTGITFITGADFLDSLATAYSNLKHPSHHKTLAGFTYLCLSSSQNNISLLSESIYSLKAQADSTIGTPSLLADVATNTPLLTKLALISSNYSSERVRKLCEIVQHCRMPSIARRRRKGKNKAESVEMHIHRMSLVTQIQDLFPELGAGFVLKLLDIYGDNVEEATAHLLEDDLPSSLRGMDRSETAPVNDTVVRDEIQHLVPRPTPPPALPQMPVRRNVFDDDEILAADASRVYIGKRKDDSADLGQANKAAILSALAAIDPDDDERDDTYDAGDVGGTVEPTLAGGEVQTNQDEEDMILFGAYKCAPELFLRSSEARKSHIRMDLKRETNMTDEMIEGWAIMLQRDPRRLRQLEQRYSDRALNPFQPELARTAYQQDDSDSAGKEAQRGGRGRGRGGFRRGRGGRGGGNVAGPSDDASTAQAQRRKEANKGSRANHNRRDQRAWKMARGGLAG</sequence>
<dbReference type="InterPro" id="IPR041800">
    <property type="entry name" value="ASCC2_CUE"/>
</dbReference>